<evidence type="ECO:0000313" key="3">
    <source>
        <dbReference type="EMBL" id="VDK76781.1"/>
    </source>
</evidence>
<feature type="compositionally biased region" description="Basic and acidic residues" evidence="2">
    <location>
        <begin position="34"/>
        <end position="74"/>
    </location>
</feature>
<reference evidence="3 4" key="1">
    <citation type="submission" date="2018-11" db="EMBL/GenBank/DDBJ databases">
        <authorList>
            <consortium name="Pathogen Informatics"/>
        </authorList>
    </citation>
    <scope>NUCLEOTIDE SEQUENCE [LARGE SCALE GENOMIC DNA]</scope>
</reference>
<dbReference type="Proteomes" id="UP000281553">
    <property type="component" value="Unassembled WGS sequence"/>
</dbReference>
<dbReference type="OrthoDB" id="6276603at2759"/>
<sequence length="417" mass="48373">MHGEIARSESEKAQLKIELSNLQFELKTMASKTLSEKEREQMTSKRREEAINRERRDFERQVNEAQKSKEELKHSKEKEIGFLQKELSTAQGIIFSLRSEVEELRRKGTEGNIRYLKLTEHHSCAMDSYKKKLDGLTEAKEKQFTKLEGDLRHEMEKKCKEQRAELERDFKVIEDTLVKQTNILSVQLELEQQARLQSTSITSERHVQTETAQREDLVRRDATARWGLAGSASVDDVSSLIGSSELWKEELKLLRDATQLAQQELKKERETNGSQAATIRCLEEKLRTLITERAEETKAFRMAVEAKVKQECSKSEQQFQMTLEKEKAEARRLATEAVRRSLGPQLLQYKKAAAQAQKKSRELRRRLEGFYDSVFKLTNKECRKLASVLQVDLERPCLLDTELAEIDNLGEILLTRR</sequence>
<dbReference type="AlphaFoldDB" id="A0A3P6UHJ7"/>
<dbReference type="EMBL" id="UYRU01042633">
    <property type="protein sequence ID" value="VDK76781.1"/>
    <property type="molecule type" value="Genomic_DNA"/>
</dbReference>
<name>A0A3P6UHJ7_DIBLA</name>
<keyword evidence="1" id="KW-0175">Coiled coil</keyword>
<evidence type="ECO:0000313" key="4">
    <source>
        <dbReference type="Proteomes" id="UP000281553"/>
    </source>
</evidence>
<proteinExistence type="predicted"/>
<feature type="region of interest" description="Disordered" evidence="2">
    <location>
        <begin position="31"/>
        <end position="74"/>
    </location>
</feature>
<protein>
    <submittedName>
        <fullName evidence="3">Uncharacterized protein</fullName>
    </submittedName>
</protein>
<accession>A0A3P6UHJ7</accession>
<gene>
    <name evidence="3" type="ORF">DILT_LOCUS2792</name>
</gene>
<keyword evidence="4" id="KW-1185">Reference proteome</keyword>
<evidence type="ECO:0000256" key="1">
    <source>
        <dbReference type="SAM" id="Coils"/>
    </source>
</evidence>
<organism evidence="3 4">
    <name type="scientific">Dibothriocephalus latus</name>
    <name type="common">Fish tapeworm</name>
    <name type="synonym">Diphyllobothrium latum</name>
    <dbReference type="NCBI Taxonomy" id="60516"/>
    <lineage>
        <taxon>Eukaryota</taxon>
        <taxon>Metazoa</taxon>
        <taxon>Spiralia</taxon>
        <taxon>Lophotrochozoa</taxon>
        <taxon>Platyhelminthes</taxon>
        <taxon>Cestoda</taxon>
        <taxon>Eucestoda</taxon>
        <taxon>Diphyllobothriidea</taxon>
        <taxon>Diphyllobothriidae</taxon>
        <taxon>Dibothriocephalus</taxon>
    </lineage>
</organism>
<feature type="coiled-coil region" evidence="1">
    <location>
        <begin position="248"/>
        <end position="299"/>
    </location>
</feature>
<evidence type="ECO:0000256" key="2">
    <source>
        <dbReference type="SAM" id="MobiDB-lite"/>
    </source>
</evidence>